<accession>A0A2T0RFJ2</accession>
<evidence type="ECO:0000313" key="2">
    <source>
        <dbReference type="EMBL" id="PRY19909.1"/>
    </source>
</evidence>
<feature type="signal peptide" evidence="1">
    <location>
        <begin position="1"/>
        <end position="21"/>
    </location>
</feature>
<dbReference type="OrthoDB" id="956464at2"/>
<dbReference type="EMBL" id="PVTE01000064">
    <property type="protein sequence ID" value="PRY19909.1"/>
    <property type="molecule type" value="Genomic_DNA"/>
</dbReference>
<feature type="chain" id="PRO_5015697641" evidence="1">
    <location>
        <begin position="22"/>
        <end position="270"/>
    </location>
</feature>
<gene>
    <name evidence="2" type="ORF">CLV58_1642</name>
</gene>
<dbReference type="Proteomes" id="UP000238375">
    <property type="component" value="Unassembled WGS sequence"/>
</dbReference>
<dbReference type="RefSeq" id="WP_106141109.1">
    <property type="nucleotide sequence ID" value="NZ_PVTE01000064.1"/>
</dbReference>
<proteinExistence type="predicted"/>
<reference evidence="2 3" key="1">
    <citation type="submission" date="2018-03" db="EMBL/GenBank/DDBJ databases">
        <title>Genomic Encyclopedia of Archaeal and Bacterial Type Strains, Phase II (KMG-II): from individual species to whole genera.</title>
        <authorList>
            <person name="Goeker M."/>
        </authorList>
    </citation>
    <scope>NUCLEOTIDE SEQUENCE [LARGE SCALE GENOMIC DNA]</scope>
    <source>
        <strain evidence="2 3">DSM 28354</strain>
    </source>
</reference>
<protein>
    <submittedName>
        <fullName evidence="2">Uncharacterized protein</fullName>
    </submittedName>
</protein>
<comment type="caution">
    <text evidence="2">The sequence shown here is derived from an EMBL/GenBank/DDBJ whole genome shotgun (WGS) entry which is preliminary data.</text>
</comment>
<evidence type="ECO:0000313" key="3">
    <source>
        <dbReference type="Proteomes" id="UP000238375"/>
    </source>
</evidence>
<keyword evidence="1" id="KW-0732">Signal</keyword>
<dbReference type="AlphaFoldDB" id="A0A2T0RFJ2"/>
<evidence type="ECO:0000256" key="1">
    <source>
        <dbReference type="SAM" id="SignalP"/>
    </source>
</evidence>
<keyword evidence="3" id="KW-1185">Reference proteome</keyword>
<name>A0A2T0RFJ2_9BACT</name>
<organism evidence="2 3">
    <name type="scientific">Spirosoma oryzae</name>
    <dbReference type="NCBI Taxonomy" id="1469603"/>
    <lineage>
        <taxon>Bacteria</taxon>
        <taxon>Pseudomonadati</taxon>
        <taxon>Bacteroidota</taxon>
        <taxon>Cytophagia</taxon>
        <taxon>Cytophagales</taxon>
        <taxon>Cytophagaceae</taxon>
        <taxon>Spirosoma</taxon>
    </lineage>
</organism>
<sequence>MKINCLLFTLTTLTWFSTAKAQVKIGANPASIGATSNLEVEAANGNKTIIQKDNGNVGIGTTSPGAKLEVNNGTTAGAVKLVDGTQGIGKVLTSDANGVGTWQSIGSTVVYKVAATQPVDVIGSVDSLDLGLSKTITIPAGRNAVITVFTNVPAGLDSVVSLNQIPNAYIGTRLKRNGIDTEEGSRKFTLAAFGNSASTIVPMSHVVGQFTETIVAANTDQLITYKTQGYVEQWSISNGYTPTYRFNMWAASGDNFDWGRATMVINVTYY</sequence>